<dbReference type="EC" id="2.-.-.-" evidence="2"/>
<dbReference type="Proteomes" id="UP001250656">
    <property type="component" value="Unassembled WGS sequence"/>
</dbReference>
<dbReference type="PANTHER" id="PTHR43610">
    <property type="entry name" value="BLL6696 PROTEIN"/>
    <property type="match status" value="1"/>
</dbReference>
<name>A0ABU3L8R6_9FLAO</name>
<dbReference type="PANTHER" id="PTHR43610:SF1">
    <property type="entry name" value="N-ACETYLTRANSFERASE DOMAIN-CONTAINING PROTEIN"/>
    <property type="match status" value="1"/>
</dbReference>
<accession>A0ABU3L8R6</accession>
<comment type="caution">
    <text evidence="2">The sequence shown here is derived from an EMBL/GenBank/DDBJ whole genome shotgun (WGS) entry which is preliminary data.</text>
</comment>
<dbReference type="PROSITE" id="PS51186">
    <property type="entry name" value="GNAT"/>
    <property type="match status" value="1"/>
</dbReference>
<dbReference type="Gene3D" id="3.40.630.30">
    <property type="match status" value="1"/>
</dbReference>
<evidence type="ECO:0000313" key="2">
    <source>
        <dbReference type="EMBL" id="MDT7830135.1"/>
    </source>
</evidence>
<sequence>MSDGPIILEDMAVRLSPLTLENYRHLIPVASQEKLVQYSPSDIETPEALQGYVQMALEAQRQETAIPFIIYDKKRETYAGSTRYMHIDRKNKVLHIGSTWIGREFQGSTLNTHMKHLMLDHAFSAMGFEKVEFRIDERNLRSRKAVEKLGAKLEGILRKNVYMLDGFKRNTCCYGILREEWEIRS</sequence>
<gene>
    <name evidence="2" type="ORF">RQM65_15820</name>
</gene>
<dbReference type="Pfam" id="PF13302">
    <property type="entry name" value="Acetyltransf_3"/>
    <property type="match status" value="1"/>
</dbReference>
<keyword evidence="3" id="KW-1185">Reference proteome</keyword>
<dbReference type="InterPro" id="IPR000182">
    <property type="entry name" value="GNAT_dom"/>
</dbReference>
<dbReference type="SUPFAM" id="SSF55729">
    <property type="entry name" value="Acyl-CoA N-acyltransferases (Nat)"/>
    <property type="match status" value="1"/>
</dbReference>
<keyword evidence="2" id="KW-0808">Transferase</keyword>
<feature type="domain" description="N-acetyltransferase" evidence="1">
    <location>
        <begin position="13"/>
        <end position="168"/>
    </location>
</feature>
<reference evidence="2 3" key="1">
    <citation type="submission" date="2023-09" db="EMBL/GenBank/DDBJ databases">
        <title>Novel taxa isolated from Blanes Bay.</title>
        <authorList>
            <person name="Rey-Velasco X."/>
            <person name="Lucena T."/>
        </authorList>
    </citation>
    <scope>NUCLEOTIDE SEQUENCE [LARGE SCALE GENOMIC DNA]</scope>
    <source>
        <strain evidence="2 3">S334</strain>
    </source>
</reference>
<evidence type="ECO:0000313" key="3">
    <source>
        <dbReference type="Proteomes" id="UP001250656"/>
    </source>
</evidence>
<dbReference type="EMBL" id="JAVTTP010000001">
    <property type="protein sequence ID" value="MDT7830135.1"/>
    <property type="molecule type" value="Genomic_DNA"/>
</dbReference>
<organism evidence="2 3">
    <name type="scientific">Pricia mediterranea</name>
    <dbReference type="NCBI Taxonomy" id="3076079"/>
    <lineage>
        <taxon>Bacteria</taxon>
        <taxon>Pseudomonadati</taxon>
        <taxon>Bacteroidota</taxon>
        <taxon>Flavobacteriia</taxon>
        <taxon>Flavobacteriales</taxon>
        <taxon>Flavobacteriaceae</taxon>
        <taxon>Pricia</taxon>
    </lineage>
</organism>
<proteinExistence type="predicted"/>
<protein>
    <submittedName>
        <fullName evidence="2">GNAT family protein</fullName>
        <ecNumber evidence="2">2.-.-.-</ecNumber>
    </submittedName>
</protein>
<dbReference type="GO" id="GO:0016740">
    <property type="term" value="F:transferase activity"/>
    <property type="evidence" value="ECO:0007669"/>
    <property type="project" value="UniProtKB-KW"/>
</dbReference>
<dbReference type="RefSeq" id="WP_314016389.1">
    <property type="nucleotide sequence ID" value="NZ_JAVTTP010000001.1"/>
</dbReference>
<evidence type="ECO:0000259" key="1">
    <source>
        <dbReference type="PROSITE" id="PS51186"/>
    </source>
</evidence>
<dbReference type="InterPro" id="IPR016181">
    <property type="entry name" value="Acyl_CoA_acyltransferase"/>
</dbReference>